<keyword evidence="2" id="KW-1185">Reference proteome</keyword>
<protein>
    <submittedName>
        <fullName evidence="1">Uncharacterized protein</fullName>
    </submittedName>
</protein>
<accession>A0ACC0WMG2</accession>
<sequence>MTNDVKVIALCLKHELKRLKCWSDEVDSNLKFEDQGIYCITRKEEEATETSLLLFNGDVCVSFLNMLELEYGVLPVLTRHPASQ</sequence>
<comment type="caution">
    <text evidence="1">The sequence shown here is derived from an EMBL/GenBank/DDBJ whole genome shotgun (WGS) entry which is preliminary data.</text>
</comment>
<reference evidence="1 2" key="1">
    <citation type="journal article" date="2022" name="bioRxiv">
        <title>The genome of the oomycete Peronosclerospora sorghi, a cosmopolitan pathogen of maize and sorghum, is inflated with dispersed pseudogenes.</title>
        <authorList>
            <person name="Fletcher K."/>
            <person name="Martin F."/>
            <person name="Isakeit T."/>
            <person name="Cavanaugh K."/>
            <person name="Magill C."/>
            <person name="Michelmore R."/>
        </authorList>
    </citation>
    <scope>NUCLEOTIDE SEQUENCE [LARGE SCALE GENOMIC DNA]</scope>
    <source>
        <strain evidence="1">P6</strain>
    </source>
</reference>
<evidence type="ECO:0000313" key="1">
    <source>
        <dbReference type="EMBL" id="KAI9919220.1"/>
    </source>
</evidence>
<dbReference type="Proteomes" id="UP001163321">
    <property type="component" value="Chromosome 12"/>
</dbReference>
<dbReference type="EMBL" id="CM047591">
    <property type="protein sequence ID" value="KAI9919220.1"/>
    <property type="molecule type" value="Genomic_DNA"/>
</dbReference>
<proteinExistence type="predicted"/>
<organism evidence="1 2">
    <name type="scientific">Peronosclerospora sorghi</name>
    <dbReference type="NCBI Taxonomy" id="230839"/>
    <lineage>
        <taxon>Eukaryota</taxon>
        <taxon>Sar</taxon>
        <taxon>Stramenopiles</taxon>
        <taxon>Oomycota</taxon>
        <taxon>Peronosporomycetes</taxon>
        <taxon>Peronosporales</taxon>
        <taxon>Peronosporaceae</taxon>
        <taxon>Peronosclerospora</taxon>
    </lineage>
</organism>
<evidence type="ECO:0000313" key="2">
    <source>
        <dbReference type="Proteomes" id="UP001163321"/>
    </source>
</evidence>
<gene>
    <name evidence="1" type="ORF">PsorP6_012143</name>
</gene>
<name>A0ACC0WMG2_9STRA</name>